<dbReference type="Proteomes" id="UP001145087">
    <property type="component" value="Unassembled WGS sequence"/>
</dbReference>
<proteinExistence type="predicted"/>
<keyword evidence="2" id="KW-1185">Reference proteome</keyword>
<comment type="caution">
    <text evidence="1">The sequence shown here is derived from an EMBL/GenBank/DDBJ whole genome shotgun (WGS) entry which is preliminary data.</text>
</comment>
<protein>
    <recommendedName>
        <fullName evidence="3">Outer membrane protein assembly factor BamA</fullName>
    </recommendedName>
</protein>
<name>A0A9X3F3A2_9BACT</name>
<dbReference type="Gene3D" id="3.10.20.310">
    <property type="entry name" value="membrane protein fhac"/>
    <property type="match status" value="1"/>
</dbReference>
<accession>A0A9X3F3A2</accession>
<evidence type="ECO:0000313" key="1">
    <source>
        <dbReference type="EMBL" id="MCY1719002.1"/>
    </source>
</evidence>
<reference evidence="1" key="1">
    <citation type="submission" date="2022-11" db="EMBL/GenBank/DDBJ databases">
        <title>Marilongibacter aestuarii gen. nov., sp. nov., isolated from tidal flat sediment.</title>
        <authorList>
            <person name="Jiayan W."/>
        </authorList>
    </citation>
    <scope>NUCLEOTIDE SEQUENCE</scope>
    <source>
        <strain evidence="1">Z1-6</strain>
    </source>
</reference>
<gene>
    <name evidence="1" type="ORF">OU798_01525</name>
</gene>
<dbReference type="RefSeq" id="WP_343331339.1">
    <property type="nucleotide sequence ID" value="NZ_JAPOHD010000005.1"/>
</dbReference>
<dbReference type="EMBL" id="JAPOHD010000005">
    <property type="protein sequence ID" value="MCY1719002.1"/>
    <property type="molecule type" value="Genomic_DNA"/>
</dbReference>
<evidence type="ECO:0000313" key="2">
    <source>
        <dbReference type="Proteomes" id="UP001145087"/>
    </source>
</evidence>
<dbReference type="AlphaFoldDB" id="A0A9X3F3A2"/>
<evidence type="ECO:0008006" key="3">
    <source>
        <dbReference type="Google" id="ProtNLM"/>
    </source>
</evidence>
<organism evidence="1 2">
    <name type="scientific">Draconibacterium aestuarii</name>
    <dbReference type="NCBI Taxonomy" id="2998507"/>
    <lineage>
        <taxon>Bacteria</taxon>
        <taxon>Pseudomonadati</taxon>
        <taxon>Bacteroidota</taxon>
        <taxon>Bacteroidia</taxon>
        <taxon>Marinilabiliales</taxon>
        <taxon>Prolixibacteraceae</taxon>
        <taxon>Draconibacterium</taxon>
    </lineage>
</organism>
<sequence length="636" mass="73917">MILFIFVGFFASGQERDTIRIRFDQMLMLRDTIYYGIQDSVVVLDSAIEYEVIKNFMVRKPSYYERKPEKRESVTRLHNKYGKLLMGQIRSKKETLPEDFNPSDNYYTFFKNRVIKEIKIEGVPILDGNLFDTTNVNISGVGRFLNKTYSATRERIIRNNLKFKENEPVNARIFSDNERLLRNLSYIEDARIQIVPVENTTDSVIVQVWVKDKYPVGVSADLNDYNAFEIEPYTRNLLGLGHHVGAVFQYDGSTDDKVGYGMYYAVDNLGGSFVNSKIQFNNGLDQDLFRVQLSKPFVTTYTKFGGEIEHHRLREKISEKPNLPDTIYPGKAKYRVNTTDIWLGYSILPEHNIKHPFINVAGRIYAEKYKNRPHEYFEFNYPFHDQQLYLASVSLQQVSYIKTSKLIQFGIIEDVPIGFNANLTGGWQHTTFINRPYAGARLNYSKFFQNAGIFSTGINVGGYPYKSTFEDAVTTLKFNYISPLGKWKGIELRNIFEVSYNSVRNARYLIPLLYSDYVFTLNQEGIYSDATVVLNYHPVFYTKHQLWGFRFSLNPFVNIGWVDRAETFTDEWESFSVVGLNLSTKNESLIFPAMHMHFSYYPNKITGEPRFEVKLVFKDIKLFKDFTSLKPETAHP</sequence>